<dbReference type="GO" id="GO:0005886">
    <property type="term" value="C:plasma membrane"/>
    <property type="evidence" value="ECO:0007669"/>
    <property type="project" value="UniProtKB-SubCell"/>
</dbReference>
<evidence type="ECO:0000313" key="10">
    <source>
        <dbReference type="EMBL" id="HDD43443.1"/>
    </source>
</evidence>
<comment type="similarity">
    <text evidence="2">Belongs to the GSP F family.</text>
</comment>
<gene>
    <name evidence="10" type="ORF">ENG63_01075</name>
</gene>
<sequence>MPVFVWEGKTAEGKTIRGEFEASNISVVRHRLRHQGITPIKVVPKTKKLEDYLPFLRGKVKEKDLVIFTRQLGTMLNSGVPVVRALDVLSIQQKNKLFKKVLQEVKTEVEGGSTLADAFKKYPYIFDELFINMVAAGETGGALDQALERLTIYKEKALALKRKVKGAMVYPIITLVVAIAVVTVILVYVIPSFQKIFADFGTSLPAPTQFVINLSMWFRKYFLQLFMIIFGVIIGVRLWQRTESGKKIFDKLLLTIPLIGTLLQKTAIARFSRTLATMLQSGVPILQSLDIVAKTSGNKVIEIDLQKVKLEVSRGQTLASSMSEMRIFPPLVVQMVAVGEETGELEKMLSKVADFYEEEVDAAVEALTSMLEPMMIVFLGGIIGGLVVALYLPIFKLGAVVGA</sequence>
<evidence type="ECO:0000256" key="3">
    <source>
        <dbReference type="ARBA" id="ARBA00022475"/>
    </source>
</evidence>
<evidence type="ECO:0000256" key="4">
    <source>
        <dbReference type="ARBA" id="ARBA00022519"/>
    </source>
</evidence>
<keyword evidence="6 8" id="KW-1133">Transmembrane helix</keyword>
<keyword evidence="4" id="KW-0997">Cell inner membrane</keyword>
<proteinExistence type="inferred from homology"/>
<evidence type="ECO:0000256" key="6">
    <source>
        <dbReference type="ARBA" id="ARBA00022989"/>
    </source>
</evidence>
<keyword evidence="7 8" id="KW-0472">Membrane</keyword>
<dbReference type="Pfam" id="PF00482">
    <property type="entry name" value="T2SSF"/>
    <property type="match status" value="2"/>
</dbReference>
<keyword evidence="3" id="KW-1003">Cell membrane</keyword>
<feature type="transmembrane region" description="Helical" evidence="8">
    <location>
        <begin position="168"/>
        <end position="190"/>
    </location>
</feature>
<dbReference type="Gene3D" id="1.20.81.30">
    <property type="entry name" value="Type II secretion system (T2SS), domain F"/>
    <property type="match status" value="2"/>
</dbReference>
<accession>A0A7C0U1N0</accession>
<dbReference type="GO" id="GO:0015628">
    <property type="term" value="P:protein secretion by the type II secretion system"/>
    <property type="evidence" value="ECO:0007669"/>
    <property type="project" value="TreeGrafter"/>
</dbReference>
<feature type="transmembrane region" description="Helical" evidence="8">
    <location>
        <begin position="221"/>
        <end position="239"/>
    </location>
</feature>
<comment type="caution">
    <text evidence="10">The sequence shown here is derived from an EMBL/GenBank/DDBJ whole genome shotgun (WGS) entry which is preliminary data.</text>
</comment>
<evidence type="ECO:0000256" key="8">
    <source>
        <dbReference type="SAM" id="Phobius"/>
    </source>
</evidence>
<name>A0A7C0U1N0_DESA2</name>
<keyword evidence="5 8" id="KW-0812">Transmembrane</keyword>
<dbReference type="AlphaFoldDB" id="A0A7C0U1N0"/>
<evidence type="ECO:0000256" key="1">
    <source>
        <dbReference type="ARBA" id="ARBA00004429"/>
    </source>
</evidence>
<protein>
    <submittedName>
        <fullName evidence="10">Type II secretion system F family protein</fullName>
    </submittedName>
</protein>
<feature type="domain" description="Type II secretion system protein GspF" evidence="9">
    <location>
        <begin position="68"/>
        <end position="191"/>
    </location>
</feature>
<evidence type="ECO:0000256" key="2">
    <source>
        <dbReference type="ARBA" id="ARBA00005745"/>
    </source>
</evidence>
<organism evidence="10">
    <name type="scientific">Desulfofervidus auxilii</name>
    <dbReference type="NCBI Taxonomy" id="1621989"/>
    <lineage>
        <taxon>Bacteria</taxon>
        <taxon>Pseudomonadati</taxon>
        <taxon>Thermodesulfobacteriota</taxon>
        <taxon>Candidatus Desulfofervidia</taxon>
        <taxon>Candidatus Desulfofervidales</taxon>
        <taxon>Candidatus Desulfofervidaceae</taxon>
        <taxon>Candidatus Desulfofervidus</taxon>
    </lineage>
</organism>
<comment type="subcellular location">
    <subcellularLocation>
        <location evidence="1">Cell inner membrane</location>
        <topology evidence="1">Multi-pass membrane protein</topology>
    </subcellularLocation>
</comment>
<dbReference type="Proteomes" id="UP000886289">
    <property type="component" value="Unassembled WGS sequence"/>
</dbReference>
<evidence type="ECO:0000256" key="5">
    <source>
        <dbReference type="ARBA" id="ARBA00022692"/>
    </source>
</evidence>
<reference evidence="10" key="1">
    <citation type="journal article" date="2020" name="mSystems">
        <title>Genome- and Community-Level Interaction Insights into Carbon Utilization and Element Cycling Functions of Hydrothermarchaeota in Hydrothermal Sediment.</title>
        <authorList>
            <person name="Zhou Z."/>
            <person name="Liu Y."/>
            <person name="Xu W."/>
            <person name="Pan J."/>
            <person name="Luo Z.H."/>
            <person name="Li M."/>
        </authorList>
    </citation>
    <scope>NUCLEOTIDE SEQUENCE [LARGE SCALE GENOMIC DNA]</scope>
    <source>
        <strain evidence="10">HyVt-233</strain>
    </source>
</reference>
<evidence type="ECO:0000259" key="9">
    <source>
        <dbReference type="Pfam" id="PF00482"/>
    </source>
</evidence>
<dbReference type="InterPro" id="IPR042094">
    <property type="entry name" value="T2SS_GspF_sf"/>
</dbReference>
<dbReference type="FunFam" id="1.20.81.30:FF:000001">
    <property type="entry name" value="Type II secretion system protein F"/>
    <property type="match status" value="2"/>
</dbReference>
<dbReference type="InterPro" id="IPR018076">
    <property type="entry name" value="T2SS_GspF_dom"/>
</dbReference>
<dbReference type="PANTHER" id="PTHR30012">
    <property type="entry name" value="GENERAL SECRETION PATHWAY PROTEIN"/>
    <property type="match status" value="1"/>
</dbReference>
<dbReference type="EMBL" id="DRBS01000042">
    <property type="protein sequence ID" value="HDD43443.1"/>
    <property type="molecule type" value="Genomic_DNA"/>
</dbReference>
<feature type="transmembrane region" description="Helical" evidence="8">
    <location>
        <begin position="375"/>
        <end position="394"/>
    </location>
</feature>
<feature type="domain" description="Type II secretion system protein GspF" evidence="9">
    <location>
        <begin position="271"/>
        <end position="393"/>
    </location>
</feature>
<dbReference type="PANTHER" id="PTHR30012:SF7">
    <property type="entry name" value="PROTEIN TRANSPORT PROTEIN HOFC HOMOLOG"/>
    <property type="match status" value="1"/>
</dbReference>
<dbReference type="PRINTS" id="PR00812">
    <property type="entry name" value="BCTERIALGSPF"/>
</dbReference>
<dbReference type="InterPro" id="IPR003004">
    <property type="entry name" value="GspF/PilC"/>
</dbReference>
<evidence type="ECO:0000256" key="7">
    <source>
        <dbReference type="ARBA" id="ARBA00023136"/>
    </source>
</evidence>